<dbReference type="AlphaFoldDB" id="A0A1I7XEL9"/>
<protein>
    <submittedName>
        <fullName evidence="2">Secreted protein</fullName>
    </submittedName>
</protein>
<keyword evidence="1" id="KW-1185">Reference proteome</keyword>
<evidence type="ECO:0000313" key="2">
    <source>
        <dbReference type="WBParaSite" id="Hba_16159"/>
    </source>
</evidence>
<organism evidence="1 2">
    <name type="scientific">Heterorhabditis bacteriophora</name>
    <name type="common">Entomopathogenic nematode worm</name>
    <dbReference type="NCBI Taxonomy" id="37862"/>
    <lineage>
        <taxon>Eukaryota</taxon>
        <taxon>Metazoa</taxon>
        <taxon>Ecdysozoa</taxon>
        <taxon>Nematoda</taxon>
        <taxon>Chromadorea</taxon>
        <taxon>Rhabditida</taxon>
        <taxon>Rhabditina</taxon>
        <taxon>Rhabditomorpha</taxon>
        <taxon>Strongyloidea</taxon>
        <taxon>Heterorhabditidae</taxon>
        <taxon>Heterorhabditis</taxon>
    </lineage>
</organism>
<dbReference type="WBParaSite" id="Hba_16159">
    <property type="protein sequence ID" value="Hba_16159"/>
    <property type="gene ID" value="Hba_16159"/>
</dbReference>
<sequence length="73" mass="7831">MRQRSLIALIISRSTSRSHYPLVISIACPDSHPTCIYLVFPVILIACSMKISSLAGATPIDKSTGCTVLSVLL</sequence>
<dbReference type="Proteomes" id="UP000095283">
    <property type="component" value="Unplaced"/>
</dbReference>
<accession>A0A1I7XEL9</accession>
<evidence type="ECO:0000313" key="1">
    <source>
        <dbReference type="Proteomes" id="UP000095283"/>
    </source>
</evidence>
<name>A0A1I7XEL9_HETBA</name>
<reference evidence="2" key="1">
    <citation type="submission" date="2016-11" db="UniProtKB">
        <authorList>
            <consortium name="WormBaseParasite"/>
        </authorList>
    </citation>
    <scope>IDENTIFICATION</scope>
</reference>
<proteinExistence type="predicted"/>
<dbReference type="PROSITE" id="PS51257">
    <property type="entry name" value="PROKAR_LIPOPROTEIN"/>
    <property type="match status" value="1"/>
</dbReference>